<evidence type="ECO:0000256" key="5">
    <source>
        <dbReference type="RuleBase" id="RU362028"/>
    </source>
</evidence>
<name>A0A9E7ITV9_9FIRM</name>
<dbReference type="RefSeq" id="WP_249242300.1">
    <property type="nucleotide sequence ID" value="NZ_CP096649.1"/>
</dbReference>
<dbReference type="InterPro" id="IPR050188">
    <property type="entry name" value="RluA_PseudoU_synthase"/>
</dbReference>
<dbReference type="Proteomes" id="UP000831151">
    <property type="component" value="Chromosome"/>
</dbReference>
<dbReference type="PROSITE" id="PS01129">
    <property type="entry name" value="PSI_RLU"/>
    <property type="match status" value="1"/>
</dbReference>
<dbReference type="InterPro" id="IPR006145">
    <property type="entry name" value="PsdUridine_synth_RsuA/RluA"/>
</dbReference>
<evidence type="ECO:0000256" key="4">
    <source>
        <dbReference type="PIRSR" id="PIRSR606225-1"/>
    </source>
</evidence>
<dbReference type="Pfam" id="PF00849">
    <property type="entry name" value="PseudoU_synth_2"/>
    <property type="match status" value="1"/>
</dbReference>
<feature type="active site" evidence="4">
    <location>
        <position position="134"/>
    </location>
</feature>
<evidence type="ECO:0000313" key="8">
    <source>
        <dbReference type="Proteomes" id="UP000831151"/>
    </source>
</evidence>
<evidence type="ECO:0000259" key="6">
    <source>
        <dbReference type="Pfam" id="PF00849"/>
    </source>
</evidence>
<dbReference type="Gene3D" id="3.30.2350.10">
    <property type="entry name" value="Pseudouridine synthase"/>
    <property type="match status" value="1"/>
</dbReference>
<evidence type="ECO:0000256" key="2">
    <source>
        <dbReference type="ARBA" id="ARBA00010876"/>
    </source>
</evidence>
<dbReference type="SUPFAM" id="SSF55120">
    <property type="entry name" value="Pseudouridine synthase"/>
    <property type="match status" value="1"/>
</dbReference>
<comment type="catalytic activity">
    <reaction evidence="1 5">
        <text>a uridine in RNA = a pseudouridine in RNA</text>
        <dbReference type="Rhea" id="RHEA:48348"/>
        <dbReference type="Rhea" id="RHEA-COMP:12068"/>
        <dbReference type="Rhea" id="RHEA-COMP:12069"/>
        <dbReference type="ChEBI" id="CHEBI:65314"/>
        <dbReference type="ChEBI" id="CHEBI:65315"/>
    </reaction>
</comment>
<comment type="function">
    <text evidence="5">Responsible for synthesis of pseudouridine from uracil.</text>
</comment>
<proteinExistence type="inferred from homology"/>
<dbReference type="PANTHER" id="PTHR21600">
    <property type="entry name" value="MITOCHONDRIAL RNA PSEUDOURIDINE SYNTHASE"/>
    <property type="match status" value="1"/>
</dbReference>
<evidence type="ECO:0000256" key="3">
    <source>
        <dbReference type="ARBA" id="ARBA00023235"/>
    </source>
</evidence>
<dbReference type="AlphaFoldDB" id="A0A9E7ITV9"/>
<sequence>MINDEYNISFVANKSYDKISDMIDELKISKRLFRRCYLNKDIFVNEKFRRKDLPIVKGEILRIYMPEEETEPDNFKCDIDIIDETIDYMVINKEKNILVHETKNNQGNTLYNALINLFQSRGLKRRVRLVNRLDMNTTGLMVVAKNPFAHYSLMQEMEDGSFKKKYHAVVDGSFPYDEITVEKNIKTDEDDHIKKMICADNEGDYAKTIFKKVKVGEKFSIVEAELITGRTHQIRLHLAYLGFPIVGDTLYNGKTYEGVDRQLLHSFEISFKDPRTNEEKHYEVIDHADIIKFSKNFV</sequence>
<comment type="similarity">
    <text evidence="2 5">Belongs to the pseudouridine synthase RluA family.</text>
</comment>
<organism evidence="7 8">
    <name type="scientific">Fenollaria massiliensis</name>
    <dbReference type="NCBI Taxonomy" id="938288"/>
    <lineage>
        <taxon>Bacteria</taxon>
        <taxon>Bacillati</taxon>
        <taxon>Bacillota</taxon>
        <taxon>Clostridia</taxon>
        <taxon>Eubacteriales</taxon>
        <taxon>Fenollaria</taxon>
    </lineage>
</organism>
<evidence type="ECO:0000256" key="1">
    <source>
        <dbReference type="ARBA" id="ARBA00000073"/>
    </source>
</evidence>
<dbReference type="InterPro" id="IPR006224">
    <property type="entry name" value="PsdUridine_synth_RluA-like_CS"/>
</dbReference>
<reference evidence="7" key="1">
    <citation type="submission" date="2022-04" db="EMBL/GenBank/DDBJ databases">
        <title>Complete genome sequences of Ezakiella coagulans and Fenollaria massiliensis.</title>
        <authorList>
            <person name="France M.T."/>
            <person name="Clifford J."/>
            <person name="Narina S."/>
            <person name="Rutt L."/>
            <person name="Ravel J."/>
        </authorList>
    </citation>
    <scope>NUCLEOTIDE SEQUENCE</scope>
    <source>
        <strain evidence="7">C0061C2</strain>
    </source>
</reference>
<dbReference type="NCBIfam" id="TIGR00005">
    <property type="entry name" value="rluA_subfam"/>
    <property type="match status" value="1"/>
</dbReference>
<accession>A0A9E7ITV9</accession>
<dbReference type="GO" id="GO:0003723">
    <property type="term" value="F:RNA binding"/>
    <property type="evidence" value="ECO:0007669"/>
    <property type="project" value="InterPro"/>
</dbReference>
<dbReference type="EMBL" id="CP096649">
    <property type="protein sequence ID" value="UQK58718.1"/>
    <property type="molecule type" value="Genomic_DNA"/>
</dbReference>
<keyword evidence="8" id="KW-1185">Reference proteome</keyword>
<gene>
    <name evidence="7" type="ORF">M1R53_05625</name>
</gene>
<dbReference type="CDD" id="cd02869">
    <property type="entry name" value="PseudoU_synth_RluA_like"/>
    <property type="match status" value="1"/>
</dbReference>
<dbReference type="InterPro" id="IPR020103">
    <property type="entry name" value="PsdUridine_synth_cat_dom_sf"/>
</dbReference>
<dbReference type="EC" id="5.4.99.-" evidence="5"/>
<dbReference type="GO" id="GO:0140098">
    <property type="term" value="F:catalytic activity, acting on RNA"/>
    <property type="evidence" value="ECO:0007669"/>
    <property type="project" value="UniProtKB-ARBA"/>
</dbReference>
<keyword evidence="3 5" id="KW-0413">Isomerase</keyword>
<dbReference type="GO" id="GO:0000455">
    <property type="term" value="P:enzyme-directed rRNA pseudouridine synthesis"/>
    <property type="evidence" value="ECO:0007669"/>
    <property type="project" value="TreeGrafter"/>
</dbReference>
<dbReference type="KEGG" id="fms:M1R53_05625"/>
<protein>
    <recommendedName>
        <fullName evidence="5">Pseudouridine synthase</fullName>
        <ecNumber evidence="5">5.4.99.-</ecNumber>
    </recommendedName>
</protein>
<evidence type="ECO:0000313" key="7">
    <source>
        <dbReference type="EMBL" id="UQK58718.1"/>
    </source>
</evidence>
<dbReference type="InterPro" id="IPR006225">
    <property type="entry name" value="PsdUridine_synth_RluC/D"/>
</dbReference>
<feature type="domain" description="Pseudouridine synthase RsuA/RluA-like" evidence="6">
    <location>
        <begin position="87"/>
        <end position="239"/>
    </location>
</feature>
<dbReference type="PANTHER" id="PTHR21600:SF44">
    <property type="entry name" value="RIBOSOMAL LARGE SUBUNIT PSEUDOURIDINE SYNTHASE D"/>
    <property type="match status" value="1"/>
</dbReference>
<dbReference type="GO" id="GO:0009982">
    <property type="term" value="F:pseudouridine synthase activity"/>
    <property type="evidence" value="ECO:0007669"/>
    <property type="project" value="InterPro"/>
</dbReference>